<dbReference type="Proteomes" id="UP000244309">
    <property type="component" value="Unassembled WGS sequence"/>
</dbReference>
<feature type="signal peptide" evidence="2">
    <location>
        <begin position="1"/>
        <end position="15"/>
    </location>
</feature>
<dbReference type="VEuPathDB" id="FungiDB:CXQ85_005044"/>
<reference evidence="3 4" key="1">
    <citation type="submission" date="2017-12" db="EMBL/GenBank/DDBJ databases">
        <title>Genome Sequence of a Multidrug-Resistant Candida haemulonii Isolate from a Patient with Chronic Leg Ulcers in Israel.</title>
        <authorList>
            <person name="Chow N.A."/>
            <person name="Gade L."/>
            <person name="Batra D."/>
            <person name="Rowe L.A."/>
            <person name="Ben-Ami R."/>
            <person name="Loparev V.N."/>
            <person name="Litvintseva A.P."/>
        </authorList>
    </citation>
    <scope>NUCLEOTIDE SEQUENCE [LARGE SCALE GENOMIC DNA]</scope>
    <source>
        <strain evidence="3 4">B11899</strain>
    </source>
</reference>
<evidence type="ECO:0000313" key="4">
    <source>
        <dbReference type="Proteomes" id="UP000244309"/>
    </source>
</evidence>
<dbReference type="SUPFAM" id="SSF53474">
    <property type="entry name" value="alpha/beta-Hydrolases"/>
    <property type="match status" value="1"/>
</dbReference>
<protein>
    <recommendedName>
        <fullName evidence="5">Triacylglycerol lipase</fullName>
    </recommendedName>
</protein>
<comment type="catalytic activity">
    <reaction evidence="1">
        <text>a triacylglycerol + H2O = a diacylglycerol + a fatty acid + H(+)</text>
        <dbReference type="Rhea" id="RHEA:12044"/>
        <dbReference type="ChEBI" id="CHEBI:15377"/>
        <dbReference type="ChEBI" id="CHEBI:15378"/>
        <dbReference type="ChEBI" id="CHEBI:17855"/>
        <dbReference type="ChEBI" id="CHEBI:18035"/>
        <dbReference type="ChEBI" id="CHEBI:28868"/>
        <dbReference type="EC" id="3.1.1.3"/>
    </reaction>
    <physiologicalReaction direction="left-to-right" evidence="1">
        <dbReference type="Rhea" id="RHEA:12045"/>
    </physiologicalReaction>
</comment>
<dbReference type="PANTHER" id="PTHR34853">
    <property type="match status" value="1"/>
</dbReference>
<dbReference type="Gene3D" id="1.10.260.130">
    <property type="match status" value="1"/>
</dbReference>
<keyword evidence="4" id="KW-1185">Reference proteome</keyword>
<evidence type="ECO:0000313" key="3">
    <source>
        <dbReference type="EMBL" id="PVH22475.1"/>
    </source>
</evidence>
<keyword evidence="2" id="KW-0732">Signal</keyword>
<evidence type="ECO:0008006" key="5">
    <source>
        <dbReference type="Google" id="ProtNLM"/>
    </source>
</evidence>
<dbReference type="PANTHER" id="PTHR34853:SF1">
    <property type="entry name" value="LIPASE 5"/>
    <property type="match status" value="1"/>
</dbReference>
<gene>
    <name evidence="3" type="ORF">CXQ85_005044</name>
</gene>
<dbReference type="GO" id="GO:0016042">
    <property type="term" value="P:lipid catabolic process"/>
    <property type="evidence" value="ECO:0007669"/>
    <property type="project" value="InterPro"/>
</dbReference>
<dbReference type="RefSeq" id="XP_025343415.1">
    <property type="nucleotide sequence ID" value="XM_025488648.1"/>
</dbReference>
<accession>A0A2V1AX98</accession>
<evidence type="ECO:0000256" key="1">
    <source>
        <dbReference type="ARBA" id="ARBA00023369"/>
    </source>
</evidence>
<feature type="chain" id="PRO_5015907277" description="Triacylglycerol lipase" evidence="2">
    <location>
        <begin position="16"/>
        <end position="516"/>
    </location>
</feature>
<proteinExistence type="predicted"/>
<dbReference type="InterPro" id="IPR029058">
    <property type="entry name" value="AB_hydrolase_fold"/>
</dbReference>
<dbReference type="OrthoDB" id="2373480at2759"/>
<dbReference type="GeneID" id="37010374"/>
<organism evidence="3 4">
    <name type="scientific">Candidozyma haemuli</name>
    <dbReference type="NCBI Taxonomy" id="45357"/>
    <lineage>
        <taxon>Eukaryota</taxon>
        <taxon>Fungi</taxon>
        <taxon>Dikarya</taxon>
        <taxon>Ascomycota</taxon>
        <taxon>Saccharomycotina</taxon>
        <taxon>Pichiomycetes</taxon>
        <taxon>Metschnikowiaceae</taxon>
        <taxon>Candidozyma</taxon>
    </lineage>
</organism>
<dbReference type="InterPro" id="IPR005152">
    <property type="entry name" value="Lipase_secreted"/>
</dbReference>
<comment type="caution">
    <text evidence="3">The sequence shown here is derived from an EMBL/GenBank/DDBJ whole genome shotgun (WGS) entry which is preliminary data.</text>
</comment>
<dbReference type="AlphaFoldDB" id="A0A2V1AX98"/>
<dbReference type="EMBL" id="PKFO01000008">
    <property type="protein sequence ID" value="PVH22475.1"/>
    <property type="molecule type" value="Genomic_DNA"/>
</dbReference>
<dbReference type="GO" id="GO:0004806">
    <property type="term" value="F:triacylglycerol lipase activity"/>
    <property type="evidence" value="ECO:0007669"/>
    <property type="project" value="UniProtKB-EC"/>
</dbReference>
<evidence type="ECO:0000256" key="2">
    <source>
        <dbReference type="SAM" id="SignalP"/>
    </source>
</evidence>
<sequence>MLFVSLLVWVAAVAAQFVRPVAPSEDDFYSAPANLTSYKNGDIINFRPAPGMIRSVYFPVDVKNAWQLLVRSEDSHGNPNAIVTTVLEPYNADPKKVVSYQPAQDSSTNDCSPSYSFLFNAPMSTVVLQVEMILMQTALAKGWYLVVPDYEGFKGAFTAGIQSGQATINSLRAALKSEDITGIDPDAKSVFWGYSGGTIASGWAAALQPKYAPELKKSLVGAALGGWVTNITLTAEITDGTIFGGFIPNAINGMLNEYPEVQDILDEELRKDKVKAFEDAKEKCLLTSIVDYMFLEFFTGKKPWSKSGWEFFQIPLVKEIVNNNTAALYEDGPRPEIPLFVFHGTEDEIVPFSGAQRAYTNYCKWGIDSLEFAVSNTTGHILEWAEGSGAALVWIDKMFNGEKPVEGCKRTVRSTNVLYPGADVQYRQLVRTLFSSIGGGKIGETTRNITESTMVSTIMQHAIGALLEKAGPIPFKRDLMENEEFSSSAFKGLNDVVRLWKDNQVDPRSIAARGLF</sequence>
<name>A0A2V1AX98_9ASCO</name>
<dbReference type="Gene3D" id="3.40.50.1820">
    <property type="entry name" value="alpha/beta hydrolase"/>
    <property type="match status" value="1"/>
</dbReference>
<dbReference type="Pfam" id="PF03583">
    <property type="entry name" value="LIP"/>
    <property type="match status" value="1"/>
</dbReference>